<evidence type="ECO:0000256" key="7">
    <source>
        <dbReference type="ARBA" id="ARBA00023136"/>
    </source>
</evidence>
<dbReference type="Pfam" id="PF00864">
    <property type="entry name" value="P2X_receptor"/>
    <property type="match status" value="1"/>
</dbReference>
<keyword evidence="3" id="KW-0813">Transport</keyword>
<keyword evidence="9" id="KW-0407">Ion channel</keyword>
<accession>A0A9N8ZAB6</accession>
<evidence type="ECO:0000256" key="4">
    <source>
        <dbReference type="ARBA" id="ARBA00022692"/>
    </source>
</evidence>
<dbReference type="Gene3D" id="1.10.287.940">
    <property type="entry name" value="atp-gated p2x4 ion channel"/>
    <property type="match status" value="1"/>
</dbReference>
<keyword evidence="7 11" id="KW-0472">Membrane</keyword>
<dbReference type="PANTHER" id="PTHR10125">
    <property type="entry name" value="P2X PURINOCEPTOR"/>
    <property type="match status" value="1"/>
</dbReference>
<proteinExistence type="inferred from homology"/>
<gene>
    <name evidence="12" type="ORF">AGERDE_LOCUS3518</name>
</gene>
<evidence type="ECO:0000256" key="1">
    <source>
        <dbReference type="ARBA" id="ARBA00004308"/>
    </source>
</evidence>
<evidence type="ECO:0000256" key="5">
    <source>
        <dbReference type="ARBA" id="ARBA00022989"/>
    </source>
</evidence>
<feature type="region of interest" description="Disordered" evidence="10">
    <location>
        <begin position="287"/>
        <end position="306"/>
    </location>
</feature>
<dbReference type="AlphaFoldDB" id="A0A9N8ZAB6"/>
<evidence type="ECO:0000256" key="8">
    <source>
        <dbReference type="ARBA" id="ARBA00023286"/>
    </source>
</evidence>
<keyword evidence="13" id="KW-1185">Reference proteome</keyword>
<evidence type="ECO:0000256" key="3">
    <source>
        <dbReference type="ARBA" id="ARBA00022448"/>
    </source>
</evidence>
<dbReference type="GO" id="GO:0015267">
    <property type="term" value="F:channel activity"/>
    <property type="evidence" value="ECO:0007669"/>
    <property type="project" value="UniProtKB-ARBA"/>
</dbReference>
<dbReference type="GO" id="GO:0070588">
    <property type="term" value="P:calcium ion transmembrane transport"/>
    <property type="evidence" value="ECO:0007669"/>
    <property type="project" value="TreeGrafter"/>
</dbReference>
<evidence type="ECO:0000313" key="12">
    <source>
        <dbReference type="EMBL" id="CAG8486619.1"/>
    </source>
</evidence>
<keyword evidence="6" id="KW-0406">Ion transport</keyword>
<evidence type="ECO:0000256" key="11">
    <source>
        <dbReference type="SAM" id="Phobius"/>
    </source>
</evidence>
<sequence length="306" mass="34182">MVNLKGIVDGLFSYETFKIVKVQDKRLGAIYRSFQVAIFAYIIYTIISQQGYFKKEPPVPGAVRISLEAPRTFSDSPYCNGQKCVFWGANEIQYPNDGAGVALFSTRVKVKKYDPPENCDFLNPSGANCIFDPKKSNYTSPIPFAYIANIENYTMMIEHSIRGQVTSIGLRNGLMDGELVNTKGVTVKKWTNKTRVADYPNADGDIMTIGELLAAAGADLEAPSTAPGADRAAKETYRSSGIVIVIVIQYKNVPFKSLATILVEILMLKFLPEKDIYEEFKYESTHDFDERRKSKGQGEEVYDLKP</sequence>
<evidence type="ECO:0000256" key="9">
    <source>
        <dbReference type="ARBA" id="ARBA00023303"/>
    </source>
</evidence>
<dbReference type="GO" id="GO:0012505">
    <property type="term" value="C:endomembrane system"/>
    <property type="evidence" value="ECO:0007669"/>
    <property type="project" value="UniProtKB-SubCell"/>
</dbReference>
<dbReference type="EMBL" id="CAJVPL010000351">
    <property type="protein sequence ID" value="CAG8486619.1"/>
    <property type="molecule type" value="Genomic_DNA"/>
</dbReference>
<reference evidence="12" key="1">
    <citation type="submission" date="2021-06" db="EMBL/GenBank/DDBJ databases">
        <authorList>
            <person name="Kallberg Y."/>
            <person name="Tangrot J."/>
            <person name="Rosling A."/>
        </authorList>
    </citation>
    <scope>NUCLEOTIDE SEQUENCE</scope>
    <source>
        <strain evidence="12">MT106</strain>
    </source>
</reference>
<organism evidence="12 13">
    <name type="scientific">Ambispora gerdemannii</name>
    <dbReference type="NCBI Taxonomy" id="144530"/>
    <lineage>
        <taxon>Eukaryota</taxon>
        <taxon>Fungi</taxon>
        <taxon>Fungi incertae sedis</taxon>
        <taxon>Mucoromycota</taxon>
        <taxon>Glomeromycotina</taxon>
        <taxon>Glomeromycetes</taxon>
        <taxon>Archaeosporales</taxon>
        <taxon>Ambisporaceae</taxon>
        <taxon>Ambispora</taxon>
    </lineage>
</organism>
<keyword evidence="8" id="KW-1071">Ligand-gated ion channel</keyword>
<dbReference type="PANTHER" id="PTHR10125:SF31">
    <property type="entry name" value="P2X RECEPTOR E"/>
    <property type="match status" value="1"/>
</dbReference>
<evidence type="ECO:0000256" key="6">
    <source>
        <dbReference type="ARBA" id="ARBA00023065"/>
    </source>
</evidence>
<dbReference type="OrthoDB" id="494673at2759"/>
<protein>
    <submittedName>
        <fullName evidence="12">1711_t:CDS:1</fullName>
    </submittedName>
</protein>
<dbReference type="GO" id="GO:0007165">
    <property type="term" value="P:signal transduction"/>
    <property type="evidence" value="ECO:0007669"/>
    <property type="project" value="UniProtKB-ARBA"/>
</dbReference>
<evidence type="ECO:0000256" key="2">
    <source>
        <dbReference type="ARBA" id="ARBA00009848"/>
    </source>
</evidence>
<evidence type="ECO:0000256" key="10">
    <source>
        <dbReference type="SAM" id="MobiDB-lite"/>
    </source>
</evidence>
<dbReference type="InterPro" id="IPR059116">
    <property type="entry name" value="P2X_receptor"/>
</dbReference>
<comment type="subcellular location">
    <subcellularLocation>
        <location evidence="1">Endomembrane system</location>
    </subcellularLocation>
</comment>
<comment type="similarity">
    <text evidence="2">Belongs to the P2X receptor family.</text>
</comment>
<keyword evidence="4 11" id="KW-0812">Transmembrane</keyword>
<feature type="transmembrane region" description="Helical" evidence="11">
    <location>
        <begin position="29"/>
        <end position="47"/>
    </location>
</feature>
<dbReference type="Proteomes" id="UP000789831">
    <property type="component" value="Unassembled WGS sequence"/>
</dbReference>
<name>A0A9N8ZAB6_9GLOM</name>
<dbReference type="GO" id="GO:0016020">
    <property type="term" value="C:membrane"/>
    <property type="evidence" value="ECO:0007669"/>
    <property type="project" value="TreeGrafter"/>
</dbReference>
<evidence type="ECO:0000313" key="13">
    <source>
        <dbReference type="Proteomes" id="UP000789831"/>
    </source>
</evidence>
<keyword evidence="5 11" id="KW-1133">Transmembrane helix</keyword>
<comment type="caution">
    <text evidence="12">The sequence shown here is derived from an EMBL/GenBank/DDBJ whole genome shotgun (WGS) entry which is preliminary data.</text>
</comment>